<evidence type="ECO:0000313" key="1">
    <source>
        <dbReference type="EMBL" id="GFO43618.1"/>
    </source>
</evidence>
<gene>
    <name evidence="1" type="ORF">PoB_007012300</name>
</gene>
<dbReference type="Proteomes" id="UP000735302">
    <property type="component" value="Unassembled WGS sequence"/>
</dbReference>
<accession>A0AAV4DHA5</accession>
<reference evidence="1 2" key="1">
    <citation type="journal article" date="2021" name="Elife">
        <title>Chloroplast acquisition without the gene transfer in kleptoplastic sea slugs, Plakobranchus ocellatus.</title>
        <authorList>
            <person name="Maeda T."/>
            <person name="Takahashi S."/>
            <person name="Yoshida T."/>
            <person name="Shimamura S."/>
            <person name="Takaki Y."/>
            <person name="Nagai Y."/>
            <person name="Toyoda A."/>
            <person name="Suzuki Y."/>
            <person name="Arimoto A."/>
            <person name="Ishii H."/>
            <person name="Satoh N."/>
            <person name="Nishiyama T."/>
            <person name="Hasebe M."/>
            <person name="Maruyama T."/>
            <person name="Minagawa J."/>
            <person name="Obokata J."/>
            <person name="Shigenobu S."/>
        </authorList>
    </citation>
    <scope>NUCLEOTIDE SEQUENCE [LARGE SCALE GENOMIC DNA]</scope>
</reference>
<sequence>MIGQPCSYLSSDHLDRAGVDSGMAGRRGEMRTLPFIASYSLGKSVSDFRCSNCPAFKCYFVDSENRQPPCHTQPFLVTPIVQMLQQERRLFVEKKRNRPLSNLRRRMSSVSPLSFSPCPYVAITDLRNSNFSLILPLPPPPFSSSPAPFFPFPGHSSP</sequence>
<dbReference type="AlphaFoldDB" id="A0AAV4DHA5"/>
<name>A0AAV4DHA5_9GAST</name>
<proteinExistence type="predicted"/>
<evidence type="ECO:0000313" key="2">
    <source>
        <dbReference type="Proteomes" id="UP000735302"/>
    </source>
</evidence>
<keyword evidence="2" id="KW-1185">Reference proteome</keyword>
<protein>
    <submittedName>
        <fullName evidence="1">Uncharacterized protein</fullName>
    </submittedName>
</protein>
<organism evidence="1 2">
    <name type="scientific">Plakobranchus ocellatus</name>
    <dbReference type="NCBI Taxonomy" id="259542"/>
    <lineage>
        <taxon>Eukaryota</taxon>
        <taxon>Metazoa</taxon>
        <taxon>Spiralia</taxon>
        <taxon>Lophotrochozoa</taxon>
        <taxon>Mollusca</taxon>
        <taxon>Gastropoda</taxon>
        <taxon>Heterobranchia</taxon>
        <taxon>Euthyneura</taxon>
        <taxon>Panpulmonata</taxon>
        <taxon>Sacoglossa</taxon>
        <taxon>Placobranchoidea</taxon>
        <taxon>Plakobranchidae</taxon>
        <taxon>Plakobranchus</taxon>
    </lineage>
</organism>
<comment type="caution">
    <text evidence="1">The sequence shown here is derived from an EMBL/GenBank/DDBJ whole genome shotgun (WGS) entry which is preliminary data.</text>
</comment>
<dbReference type="EMBL" id="BLXT01007896">
    <property type="protein sequence ID" value="GFO43618.1"/>
    <property type="molecule type" value="Genomic_DNA"/>
</dbReference>